<evidence type="ECO:0000313" key="3">
    <source>
        <dbReference type="Proteomes" id="UP001454036"/>
    </source>
</evidence>
<proteinExistence type="predicted"/>
<evidence type="ECO:0000256" key="1">
    <source>
        <dbReference type="SAM" id="MobiDB-lite"/>
    </source>
</evidence>
<accession>A0AAV3R739</accession>
<gene>
    <name evidence="2" type="ORF">LIER_25660</name>
</gene>
<dbReference type="Proteomes" id="UP001454036">
    <property type="component" value="Unassembled WGS sequence"/>
</dbReference>
<comment type="caution">
    <text evidence="2">The sequence shown here is derived from an EMBL/GenBank/DDBJ whole genome shotgun (WGS) entry which is preliminary data.</text>
</comment>
<evidence type="ECO:0000313" key="2">
    <source>
        <dbReference type="EMBL" id="GAA0171684.1"/>
    </source>
</evidence>
<feature type="region of interest" description="Disordered" evidence="1">
    <location>
        <begin position="49"/>
        <end position="73"/>
    </location>
</feature>
<name>A0AAV3R739_LITER</name>
<keyword evidence="3" id="KW-1185">Reference proteome</keyword>
<dbReference type="EMBL" id="BAABME010007777">
    <property type="protein sequence ID" value="GAA0171684.1"/>
    <property type="molecule type" value="Genomic_DNA"/>
</dbReference>
<protein>
    <submittedName>
        <fullName evidence="2">Uncharacterized protein</fullName>
    </submittedName>
</protein>
<sequence length="73" mass="7903">MLTGLLEYHGPQINVKYVSEGKNGSEDSGSLVTYQPAEESVEAKVFDKLTQSSPQSDPPSEMRGQGLPFDDKG</sequence>
<reference evidence="2 3" key="1">
    <citation type="submission" date="2024-01" db="EMBL/GenBank/DDBJ databases">
        <title>The complete chloroplast genome sequence of Lithospermum erythrorhizon: insights into the phylogenetic relationship among Boraginaceae species and the maternal lineages of purple gromwells.</title>
        <authorList>
            <person name="Okada T."/>
            <person name="Watanabe K."/>
        </authorList>
    </citation>
    <scope>NUCLEOTIDE SEQUENCE [LARGE SCALE GENOMIC DNA]</scope>
</reference>
<organism evidence="2 3">
    <name type="scientific">Lithospermum erythrorhizon</name>
    <name type="common">Purple gromwell</name>
    <name type="synonym">Lithospermum officinale var. erythrorhizon</name>
    <dbReference type="NCBI Taxonomy" id="34254"/>
    <lineage>
        <taxon>Eukaryota</taxon>
        <taxon>Viridiplantae</taxon>
        <taxon>Streptophyta</taxon>
        <taxon>Embryophyta</taxon>
        <taxon>Tracheophyta</taxon>
        <taxon>Spermatophyta</taxon>
        <taxon>Magnoliopsida</taxon>
        <taxon>eudicotyledons</taxon>
        <taxon>Gunneridae</taxon>
        <taxon>Pentapetalae</taxon>
        <taxon>asterids</taxon>
        <taxon>lamiids</taxon>
        <taxon>Boraginales</taxon>
        <taxon>Boraginaceae</taxon>
        <taxon>Boraginoideae</taxon>
        <taxon>Lithospermeae</taxon>
        <taxon>Lithospermum</taxon>
    </lineage>
</organism>
<dbReference type="AlphaFoldDB" id="A0AAV3R739"/>